<evidence type="ECO:0000313" key="10">
    <source>
        <dbReference type="Proteomes" id="UP000237846"/>
    </source>
</evidence>
<evidence type="ECO:0000256" key="1">
    <source>
        <dbReference type="ARBA" id="ARBA00004651"/>
    </source>
</evidence>
<evidence type="ECO:0000313" key="9">
    <source>
        <dbReference type="EMBL" id="PRX99472.1"/>
    </source>
</evidence>
<evidence type="ECO:0000256" key="3">
    <source>
        <dbReference type="ARBA" id="ARBA00022692"/>
    </source>
</evidence>
<keyword evidence="10" id="KW-1185">Reference proteome</keyword>
<feature type="transmembrane region" description="Helical" evidence="7">
    <location>
        <begin position="6"/>
        <end position="25"/>
    </location>
</feature>
<dbReference type="Pfam" id="PF00482">
    <property type="entry name" value="T2SSF"/>
    <property type="match status" value="1"/>
</dbReference>
<feature type="transmembrane region" description="Helical" evidence="7">
    <location>
        <begin position="68"/>
        <end position="84"/>
    </location>
</feature>
<evidence type="ECO:0000256" key="2">
    <source>
        <dbReference type="ARBA" id="ARBA00022475"/>
    </source>
</evidence>
<keyword evidence="5 7" id="KW-0472">Membrane</keyword>
<dbReference type="Proteomes" id="UP000237846">
    <property type="component" value="Unassembled WGS sequence"/>
</dbReference>
<feature type="domain" description="Type II secretion system protein GspF" evidence="8">
    <location>
        <begin position="127"/>
        <end position="249"/>
    </location>
</feature>
<feature type="transmembrane region" description="Helical" evidence="7">
    <location>
        <begin position="228"/>
        <end position="261"/>
    </location>
</feature>
<proteinExistence type="predicted"/>
<evidence type="ECO:0000256" key="5">
    <source>
        <dbReference type="ARBA" id="ARBA00023136"/>
    </source>
</evidence>
<feature type="compositionally biased region" description="Pro residues" evidence="6">
    <location>
        <begin position="40"/>
        <end position="50"/>
    </location>
</feature>
<reference evidence="9 10" key="1">
    <citation type="submission" date="2018-03" db="EMBL/GenBank/DDBJ databases">
        <title>Genomic Encyclopedia of Archaeal and Bacterial Type Strains, Phase II (KMG-II): from individual species to whole genera.</title>
        <authorList>
            <person name="Goeker M."/>
        </authorList>
    </citation>
    <scope>NUCLEOTIDE SEQUENCE [LARGE SCALE GENOMIC DNA]</scope>
    <source>
        <strain evidence="9 10">DSM 45601</strain>
    </source>
</reference>
<keyword evidence="3 7" id="KW-0812">Transmembrane</keyword>
<dbReference type="GO" id="GO:0005886">
    <property type="term" value="C:plasma membrane"/>
    <property type="evidence" value="ECO:0007669"/>
    <property type="project" value="UniProtKB-SubCell"/>
</dbReference>
<dbReference type="PANTHER" id="PTHR35007:SF3">
    <property type="entry name" value="POSSIBLE CONSERVED ALANINE RICH MEMBRANE PROTEIN"/>
    <property type="match status" value="1"/>
</dbReference>
<dbReference type="AlphaFoldDB" id="A0A2T0Q6Q0"/>
<name>A0A2T0Q6Q0_9ACTN</name>
<organism evidence="9 10">
    <name type="scientific">Allonocardiopsis opalescens</name>
    <dbReference type="NCBI Taxonomy" id="1144618"/>
    <lineage>
        <taxon>Bacteria</taxon>
        <taxon>Bacillati</taxon>
        <taxon>Actinomycetota</taxon>
        <taxon>Actinomycetes</taxon>
        <taxon>Streptosporangiales</taxon>
        <taxon>Allonocardiopsis</taxon>
    </lineage>
</organism>
<comment type="caution">
    <text evidence="9">The sequence shown here is derived from an EMBL/GenBank/DDBJ whole genome shotgun (WGS) entry which is preliminary data.</text>
</comment>
<evidence type="ECO:0000256" key="7">
    <source>
        <dbReference type="SAM" id="Phobius"/>
    </source>
</evidence>
<accession>A0A2T0Q6Q0</accession>
<dbReference type="PANTHER" id="PTHR35007">
    <property type="entry name" value="INTEGRAL MEMBRANE PROTEIN-RELATED"/>
    <property type="match status" value="1"/>
</dbReference>
<protein>
    <submittedName>
        <fullName evidence="9">Flp pilus assembly protein TadB</fullName>
    </submittedName>
</protein>
<dbReference type="EMBL" id="PVZC01000003">
    <property type="protein sequence ID" value="PRX99472.1"/>
    <property type="molecule type" value="Genomic_DNA"/>
</dbReference>
<evidence type="ECO:0000256" key="4">
    <source>
        <dbReference type="ARBA" id="ARBA00022989"/>
    </source>
</evidence>
<keyword evidence="2" id="KW-1003">Cell membrane</keyword>
<evidence type="ECO:0000256" key="6">
    <source>
        <dbReference type="SAM" id="MobiDB-lite"/>
    </source>
</evidence>
<keyword evidence="4 7" id="KW-1133">Transmembrane helix</keyword>
<sequence length="263" mass="26995">MVEVWEYSAGLGGVVLAAAFGALIVPRRRAARRLAALLGPAPPGPRPVPPDGRERRGEPPAATLPRPVRLVVAAVAMVAGYALVGGAVGLAAAPLAGCGAFLVVSRAEPRAVRERRERIESGLPVATELLAAALRSGLPPTDALEAVGRALPGPLGEELRTVAERQRLGTDPAAAWRLAEGPDDLHALGRTLARSARTGAPPAAALDRFARDRRRAARSRAVAAAQRASVAAVLPLGLCFLPAFVLIGVVPMAVGLMGAVVLP</sequence>
<evidence type="ECO:0000259" key="8">
    <source>
        <dbReference type="Pfam" id="PF00482"/>
    </source>
</evidence>
<gene>
    <name evidence="9" type="ORF">CLV72_10368</name>
</gene>
<dbReference type="InterPro" id="IPR018076">
    <property type="entry name" value="T2SS_GspF_dom"/>
</dbReference>
<feature type="region of interest" description="Disordered" evidence="6">
    <location>
        <begin position="36"/>
        <end position="62"/>
    </location>
</feature>
<comment type="subcellular location">
    <subcellularLocation>
        <location evidence="1">Cell membrane</location>
        <topology evidence="1">Multi-pass membrane protein</topology>
    </subcellularLocation>
</comment>